<sequence length="105" mass="12213">MAGSGREEDPELRQLLRACRIIRTLYDSSSRLFTSRPDPFPPASGTRSTRRNRRRRWRRRQRQIRAIAERVLSSCLGRLESDRPVDLPDIGQLRLADPSPVERSD</sequence>
<protein>
    <recommendedName>
        <fullName evidence="1 8">Protein Rev</fullName>
    </recommendedName>
    <alternativeName>
        <fullName evidence="7 8">Regulator of expression of viral proteins</fullName>
    </alternativeName>
</protein>
<evidence type="ECO:0000256" key="7">
    <source>
        <dbReference type="ARBA" id="ARBA00031496"/>
    </source>
</evidence>
<evidence type="ECO:0000256" key="2">
    <source>
        <dbReference type="ARBA" id="ARBA00022448"/>
    </source>
</evidence>
<dbReference type="InterPro" id="IPR000625">
    <property type="entry name" value="REV_protein"/>
</dbReference>
<dbReference type="GO" id="GO:0003700">
    <property type="term" value="F:DNA-binding transcription factor activity"/>
    <property type="evidence" value="ECO:0007669"/>
    <property type="project" value="InterPro"/>
</dbReference>
<evidence type="ECO:0000313" key="11">
    <source>
        <dbReference type="Proteomes" id="UP000258681"/>
    </source>
</evidence>
<dbReference type="GO" id="GO:0044196">
    <property type="term" value="C:host cell nucleolus"/>
    <property type="evidence" value="ECO:0007669"/>
    <property type="project" value="UniProtKB-SubCell"/>
</dbReference>
<dbReference type="GO" id="GO:0051028">
    <property type="term" value="P:mRNA transport"/>
    <property type="evidence" value="ECO:0007669"/>
    <property type="project" value="UniProtKB-KW"/>
</dbReference>
<evidence type="ECO:0000256" key="1">
    <source>
        <dbReference type="ARBA" id="ARBA00020269"/>
    </source>
</evidence>
<feature type="compositionally biased region" description="Basic residues" evidence="9">
    <location>
        <begin position="48"/>
        <end position="59"/>
    </location>
</feature>
<keyword evidence="2 8" id="KW-0813">Transport</keyword>
<dbReference type="Gene3D" id="6.10.140.630">
    <property type="match status" value="1"/>
</dbReference>
<organismHost>
    <name type="scientific">Pan troglodytes</name>
    <name type="common">Chimpanzee</name>
    <dbReference type="NCBI Taxonomy" id="9598"/>
</organismHost>
<dbReference type="GO" id="GO:0030430">
    <property type="term" value="C:host cell cytoplasm"/>
    <property type="evidence" value="ECO:0007669"/>
    <property type="project" value="UniProtKB-SubCell"/>
</dbReference>
<keyword evidence="3 8" id="KW-1048">Host nucleus</keyword>
<feature type="region of interest" description="Disordered" evidence="9">
    <location>
        <begin position="31"/>
        <end position="59"/>
    </location>
</feature>
<accession>A0A075T5Z8</accession>
<dbReference type="EMBL" id="KJ461716">
    <property type="protein sequence ID" value="AIG51583.1"/>
    <property type="molecule type" value="Genomic_RNA"/>
</dbReference>
<keyword evidence="6 8" id="KW-1035">Host cytoplasm</keyword>
<comment type="subunit">
    <text evidence="8">Homomultimer; when bound to the RRE. Multimeric assembly is essential for activity.</text>
</comment>
<reference evidence="10 11" key="1">
    <citation type="journal article" date="2014" name="Retrovirology">
        <title>Discovery and full genome characterization of a new SIV lineage infecting red-tailed guenons (Cercopithecus ascanius schmidti) in Kibale National Park, Uganda.</title>
        <authorList>
            <person name="Lauck M."/>
            <person name="Switzer W.M."/>
            <person name="Sibley S.D."/>
            <person name="Hyeroba D."/>
            <person name="Tumukunde A."/>
            <person name="Weny G."/>
            <person name="Shankar A."/>
            <person name="Greene J.M."/>
            <person name="Ericsen A.J."/>
            <person name="Zheng H."/>
            <person name="Ting N."/>
            <person name="Chapman C.A."/>
            <person name="Friedrich T.C."/>
            <person name="Goldberg T.L."/>
            <person name="O'Connor D.H."/>
        </authorList>
    </citation>
    <scope>NUCLEOTIDE SEQUENCE [LARGE SCALE GENOMIC DNA]</scope>
    <source>
        <strain evidence="10">RT03</strain>
    </source>
</reference>
<evidence type="ECO:0000256" key="4">
    <source>
        <dbReference type="ARBA" id="ARBA00022816"/>
    </source>
</evidence>
<organism evidence="10 11">
    <name type="scientific">Simian immunodeficiency virus</name>
    <name type="common">SIV</name>
    <dbReference type="NCBI Taxonomy" id="11723"/>
    <lineage>
        <taxon>Viruses</taxon>
        <taxon>Riboviria</taxon>
        <taxon>Pararnavirae</taxon>
        <taxon>Artverviricota</taxon>
        <taxon>Revtraviricetes</taxon>
        <taxon>Ortervirales</taxon>
        <taxon>Retroviridae</taxon>
        <taxon>Orthoretrovirinae</taxon>
        <taxon>Lentivirus</taxon>
        <taxon>Lentivirus simimdef</taxon>
    </lineage>
</organism>
<evidence type="ECO:0000256" key="5">
    <source>
        <dbReference type="ARBA" id="ARBA00022884"/>
    </source>
</evidence>
<evidence type="ECO:0000256" key="3">
    <source>
        <dbReference type="ARBA" id="ARBA00022562"/>
    </source>
</evidence>
<organismHost>
    <name type="scientific">Cercopithecidae</name>
    <name type="common">Old World monkeys</name>
    <dbReference type="NCBI Taxonomy" id="9527"/>
</organismHost>
<comment type="function">
    <text evidence="8">Escorts unspliced or incompletely spliced viral pre-mRNAs (late transcripts) out of the nucleus of infected cells. These pre-mRNAs carry a recognition sequence called Rev responsive element (RRE) located in the env gene, that is not present in fully spliced viral mRNAs (early transcripts). This function is essential since most viral proteins are translated from unspliced or partially spliced pre-mRNAs which cannot exit the nucleus by the pathway used by fully processed cellular mRNAs.</text>
</comment>
<proteinExistence type="predicted"/>
<dbReference type="GO" id="GO:0003723">
    <property type="term" value="F:RNA binding"/>
    <property type="evidence" value="ECO:0007669"/>
    <property type="project" value="UniProtKB-KW"/>
</dbReference>
<keyword evidence="4 8" id="KW-0509">mRNA transport</keyword>
<dbReference type="Pfam" id="PF00424">
    <property type="entry name" value="REV"/>
    <property type="match status" value="1"/>
</dbReference>
<evidence type="ECO:0000256" key="9">
    <source>
        <dbReference type="SAM" id="MobiDB-lite"/>
    </source>
</evidence>
<comment type="subcellular location">
    <subcellularLocation>
        <location evidence="8">Host cytoplasm</location>
    </subcellularLocation>
    <subcellularLocation>
        <location evidence="8">Host nucleus</location>
        <location evidence="8">Host nucleolus</location>
    </subcellularLocation>
</comment>
<dbReference type="Proteomes" id="UP000258681">
    <property type="component" value="Segment"/>
</dbReference>
<evidence type="ECO:0000256" key="8">
    <source>
        <dbReference type="RuleBase" id="RU364044"/>
    </source>
</evidence>
<evidence type="ECO:0000256" key="6">
    <source>
        <dbReference type="ARBA" id="ARBA00023200"/>
    </source>
</evidence>
<name>A0A075T5Z8_SIV</name>
<evidence type="ECO:0000313" key="10">
    <source>
        <dbReference type="EMBL" id="AIG51583.1"/>
    </source>
</evidence>
<keyword evidence="5 8" id="KW-0694">RNA-binding</keyword>
<gene>
    <name evidence="8" type="primary">rev</name>
</gene>
<feature type="region of interest" description="Disordered" evidence="9">
    <location>
        <begin position="81"/>
        <end position="105"/>
    </location>
</feature>